<evidence type="ECO:0000256" key="3">
    <source>
        <dbReference type="ARBA" id="ARBA00022679"/>
    </source>
</evidence>
<evidence type="ECO:0000256" key="2">
    <source>
        <dbReference type="ARBA" id="ARBA00012261"/>
    </source>
</evidence>
<comment type="catalytic activity">
    <reaction evidence="5">
        <text>L-methionyl-tRNA(fMet) + (6R)-10-formyltetrahydrofolate = N-formyl-L-methionyl-tRNA(fMet) + (6S)-5,6,7,8-tetrahydrofolate + H(+)</text>
        <dbReference type="Rhea" id="RHEA:24380"/>
        <dbReference type="Rhea" id="RHEA-COMP:9952"/>
        <dbReference type="Rhea" id="RHEA-COMP:9953"/>
        <dbReference type="ChEBI" id="CHEBI:15378"/>
        <dbReference type="ChEBI" id="CHEBI:57453"/>
        <dbReference type="ChEBI" id="CHEBI:78530"/>
        <dbReference type="ChEBI" id="CHEBI:78844"/>
        <dbReference type="ChEBI" id="CHEBI:195366"/>
        <dbReference type="EC" id="2.1.2.9"/>
    </reaction>
</comment>
<dbReference type="HAMAP" id="MF_00182">
    <property type="entry name" value="Formyl_trans"/>
    <property type="match status" value="1"/>
</dbReference>
<dbReference type="CDD" id="cd08646">
    <property type="entry name" value="FMT_core_Met-tRNA-FMT_N"/>
    <property type="match status" value="1"/>
</dbReference>
<accession>A0A9D9H9P6</accession>
<dbReference type="PANTHER" id="PTHR11138:SF5">
    <property type="entry name" value="METHIONYL-TRNA FORMYLTRANSFERASE, MITOCHONDRIAL"/>
    <property type="match status" value="1"/>
</dbReference>
<dbReference type="CDD" id="cd08704">
    <property type="entry name" value="Met_tRNA_FMT_C"/>
    <property type="match status" value="1"/>
</dbReference>
<comment type="similarity">
    <text evidence="1 5">Belongs to the Fmt family.</text>
</comment>
<gene>
    <name evidence="5" type="primary">fmt</name>
    <name evidence="8" type="ORF">IAC42_07075</name>
</gene>
<dbReference type="InterPro" id="IPR011034">
    <property type="entry name" value="Formyl_transferase-like_C_sf"/>
</dbReference>
<dbReference type="SUPFAM" id="SSF53328">
    <property type="entry name" value="Formyltransferase"/>
    <property type="match status" value="1"/>
</dbReference>
<dbReference type="PANTHER" id="PTHR11138">
    <property type="entry name" value="METHIONYL-TRNA FORMYLTRANSFERASE"/>
    <property type="match status" value="1"/>
</dbReference>
<comment type="caution">
    <text evidence="8">The sequence shown here is derived from an EMBL/GenBank/DDBJ whole genome shotgun (WGS) entry which is preliminary data.</text>
</comment>
<dbReference type="InterPro" id="IPR005793">
    <property type="entry name" value="Formyl_trans_C"/>
</dbReference>
<evidence type="ECO:0000259" key="6">
    <source>
        <dbReference type="Pfam" id="PF00551"/>
    </source>
</evidence>
<feature type="domain" description="Formyl transferase N-terminal" evidence="6">
    <location>
        <begin position="4"/>
        <end position="174"/>
    </location>
</feature>
<organism evidence="8 9">
    <name type="scientific">Candidatus Aphodenecus pullistercoris</name>
    <dbReference type="NCBI Taxonomy" id="2840669"/>
    <lineage>
        <taxon>Bacteria</taxon>
        <taxon>Pseudomonadati</taxon>
        <taxon>Spirochaetota</taxon>
        <taxon>Spirochaetia</taxon>
        <taxon>Spirochaetales</taxon>
        <taxon>Candidatus Aphodenecus</taxon>
    </lineage>
</organism>
<dbReference type="InterPro" id="IPR041711">
    <property type="entry name" value="Met-tRNA-FMT_N"/>
</dbReference>
<sequence length="309" mass="33405">MRILYAGTEEIAVPTLEALAAAKLVVAVLTTPDEPGKRGKTLLPSPVKQAAVRLGLPVLQCDHLGSEARKLVSAYAPDTLMSFCYGRIFGPKFLALFSRRFNIHPSLLPKYRGCAPIQAAILSLDRQTGISIQDIAPGIDEGDLYLTQSFSLDGSETSATLCDRVSRLASSLAVDLLGGLDVFRPRAQEGEASYTRMIAKDDGRLDFSWSAARLHATVRAYSTWPKAWCLLCGQRLLVTGVDGSAFDIADGECQEEPGTIVALDKAHGLKVATGSGYLHITRLQLPTKKEMDSQSFVNGQRGIIGKRLE</sequence>
<dbReference type="SUPFAM" id="SSF50486">
    <property type="entry name" value="FMT C-terminal domain-like"/>
    <property type="match status" value="1"/>
</dbReference>
<dbReference type="EMBL" id="JADIMU010000045">
    <property type="protein sequence ID" value="MBO8443506.1"/>
    <property type="molecule type" value="Genomic_DNA"/>
</dbReference>
<dbReference type="Gene3D" id="3.40.50.12230">
    <property type="match status" value="1"/>
</dbReference>
<keyword evidence="4 5" id="KW-0648">Protein biosynthesis</keyword>
<evidence type="ECO:0000256" key="1">
    <source>
        <dbReference type="ARBA" id="ARBA00010699"/>
    </source>
</evidence>
<dbReference type="InterPro" id="IPR036477">
    <property type="entry name" value="Formyl_transf_N_sf"/>
</dbReference>
<evidence type="ECO:0000313" key="9">
    <source>
        <dbReference type="Proteomes" id="UP000823633"/>
    </source>
</evidence>
<dbReference type="Proteomes" id="UP000823633">
    <property type="component" value="Unassembled WGS sequence"/>
</dbReference>
<evidence type="ECO:0000256" key="5">
    <source>
        <dbReference type="HAMAP-Rule" id="MF_00182"/>
    </source>
</evidence>
<proteinExistence type="inferred from homology"/>
<dbReference type="InterPro" id="IPR044135">
    <property type="entry name" value="Met-tRNA-FMT_C"/>
</dbReference>
<dbReference type="GO" id="GO:0005829">
    <property type="term" value="C:cytosol"/>
    <property type="evidence" value="ECO:0007669"/>
    <property type="project" value="TreeGrafter"/>
</dbReference>
<feature type="binding site" evidence="5">
    <location>
        <begin position="106"/>
        <end position="109"/>
    </location>
    <ligand>
        <name>(6S)-5,6,7,8-tetrahydrofolate</name>
        <dbReference type="ChEBI" id="CHEBI:57453"/>
    </ligand>
</feature>
<protein>
    <recommendedName>
        <fullName evidence="2 5">Methionyl-tRNA formyltransferase</fullName>
        <ecNumber evidence="2 5">2.1.2.9</ecNumber>
    </recommendedName>
</protein>
<reference evidence="8" key="2">
    <citation type="journal article" date="2021" name="PeerJ">
        <title>Extensive microbial diversity within the chicken gut microbiome revealed by metagenomics and culture.</title>
        <authorList>
            <person name="Gilroy R."/>
            <person name="Ravi A."/>
            <person name="Getino M."/>
            <person name="Pursley I."/>
            <person name="Horton D.L."/>
            <person name="Alikhan N.F."/>
            <person name="Baker D."/>
            <person name="Gharbi K."/>
            <person name="Hall N."/>
            <person name="Watson M."/>
            <person name="Adriaenssens E.M."/>
            <person name="Foster-Nyarko E."/>
            <person name="Jarju S."/>
            <person name="Secka A."/>
            <person name="Antonio M."/>
            <person name="Oren A."/>
            <person name="Chaudhuri R.R."/>
            <person name="La Ragione R."/>
            <person name="Hildebrand F."/>
            <person name="Pallen M.J."/>
        </authorList>
    </citation>
    <scope>NUCLEOTIDE SEQUENCE</scope>
    <source>
        <strain evidence="8">11167</strain>
    </source>
</reference>
<dbReference type="InterPro" id="IPR005794">
    <property type="entry name" value="Fmt"/>
</dbReference>
<dbReference type="GO" id="GO:0004479">
    <property type="term" value="F:methionyl-tRNA formyltransferase activity"/>
    <property type="evidence" value="ECO:0007669"/>
    <property type="project" value="UniProtKB-UniRule"/>
</dbReference>
<name>A0A9D9H9P6_9SPIR</name>
<feature type="domain" description="Formyl transferase C-terminal" evidence="7">
    <location>
        <begin position="198"/>
        <end position="301"/>
    </location>
</feature>
<dbReference type="Pfam" id="PF00551">
    <property type="entry name" value="Formyl_trans_N"/>
    <property type="match status" value="1"/>
</dbReference>
<evidence type="ECO:0000256" key="4">
    <source>
        <dbReference type="ARBA" id="ARBA00022917"/>
    </source>
</evidence>
<dbReference type="Pfam" id="PF02911">
    <property type="entry name" value="Formyl_trans_C"/>
    <property type="match status" value="1"/>
</dbReference>
<evidence type="ECO:0000313" key="8">
    <source>
        <dbReference type="EMBL" id="MBO8443506.1"/>
    </source>
</evidence>
<dbReference type="InterPro" id="IPR002376">
    <property type="entry name" value="Formyl_transf_N"/>
</dbReference>
<dbReference type="EC" id="2.1.2.9" evidence="2 5"/>
<evidence type="ECO:0000259" key="7">
    <source>
        <dbReference type="Pfam" id="PF02911"/>
    </source>
</evidence>
<keyword evidence="3 5" id="KW-0808">Transferase</keyword>
<comment type="function">
    <text evidence="5">Attaches a formyl group to the free amino group of methionyl-tRNA(fMet). The formyl group appears to play a dual role in the initiator identity of N-formylmethionyl-tRNA by promoting its recognition by IF2 and preventing the misappropriation of this tRNA by the elongation apparatus.</text>
</comment>
<reference evidence="8" key="1">
    <citation type="submission" date="2020-10" db="EMBL/GenBank/DDBJ databases">
        <authorList>
            <person name="Gilroy R."/>
        </authorList>
    </citation>
    <scope>NUCLEOTIDE SEQUENCE</scope>
    <source>
        <strain evidence="8">11167</strain>
    </source>
</reference>
<dbReference type="AlphaFoldDB" id="A0A9D9H9P6"/>